<proteinExistence type="predicted"/>
<reference evidence="2" key="1">
    <citation type="journal article" date="2019" name="Int. J. Syst. Evol. Microbiol.">
        <title>The Global Catalogue of Microorganisms (GCM) 10K type strain sequencing project: providing services to taxonomists for standard genome sequencing and annotation.</title>
        <authorList>
            <consortium name="The Broad Institute Genomics Platform"/>
            <consortium name="The Broad Institute Genome Sequencing Center for Infectious Disease"/>
            <person name="Wu L."/>
            <person name="Ma J."/>
        </authorList>
    </citation>
    <scope>NUCLEOTIDE SEQUENCE [LARGE SCALE GENOMIC DNA]</scope>
    <source>
        <strain evidence="2">CCUG 62953</strain>
    </source>
</reference>
<name>A0ABW3ZJ82_9RHOB</name>
<dbReference type="Pfam" id="PF04268">
    <property type="entry name" value="SoxG"/>
    <property type="match status" value="1"/>
</dbReference>
<protein>
    <submittedName>
        <fullName evidence="1">Sarcosine oxidase subunit gamma</fullName>
    </submittedName>
</protein>
<keyword evidence="2" id="KW-1185">Reference proteome</keyword>
<dbReference type="EMBL" id="JBHTMU010000019">
    <property type="protein sequence ID" value="MFD1343104.1"/>
    <property type="molecule type" value="Genomic_DNA"/>
</dbReference>
<dbReference type="Proteomes" id="UP001597135">
    <property type="component" value="Unassembled WGS sequence"/>
</dbReference>
<gene>
    <name evidence="1" type="ORF">ACFQ4E_11795</name>
</gene>
<dbReference type="Gene3D" id="3.30.1360.120">
    <property type="entry name" value="Probable tRNA modification gtpase trme, domain 1"/>
    <property type="match status" value="1"/>
</dbReference>
<comment type="caution">
    <text evidence="1">The sequence shown here is derived from an EMBL/GenBank/DDBJ whole genome shotgun (WGS) entry which is preliminary data.</text>
</comment>
<dbReference type="Gene3D" id="3.30.70.1520">
    <property type="entry name" value="Heterotetrameric sarcosine oxidase"/>
    <property type="match status" value="1"/>
</dbReference>
<sequence length="187" mass="19124">MSDVLTALNGRSASGAITVADAGPTGMITIRGALDEIGMAVSDALGLGVPDTLGVSEGEGLSLLWMSPDELLVICGYDAAPDLAGRLTEALSDAHSLVAVVSDARSLIALEGPEAALRETLAKLTPADMSPGAFGPGIVRRTRLAQVAGAVWLVEGGARVICFRSVSDYVFGLLEVSARDDARVGVF</sequence>
<dbReference type="SUPFAM" id="SSF103025">
    <property type="entry name" value="Folate-binding domain"/>
    <property type="match status" value="1"/>
</dbReference>
<evidence type="ECO:0000313" key="1">
    <source>
        <dbReference type="EMBL" id="MFD1343104.1"/>
    </source>
</evidence>
<dbReference type="InterPro" id="IPR027266">
    <property type="entry name" value="TrmE/GcvT-like"/>
</dbReference>
<dbReference type="RefSeq" id="WP_386803754.1">
    <property type="nucleotide sequence ID" value="NZ_JBHTMU010000019.1"/>
</dbReference>
<accession>A0ABW3ZJ82</accession>
<dbReference type="InterPro" id="IPR007375">
    <property type="entry name" value="SoxG"/>
</dbReference>
<organism evidence="1 2">
    <name type="scientific">Litorisediminicola beolgyonensis</name>
    <dbReference type="NCBI Taxonomy" id="1173614"/>
    <lineage>
        <taxon>Bacteria</taxon>
        <taxon>Pseudomonadati</taxon>
        <taxon>Pseudomonadota</taxon>
        <taxon>Alphaproteobacteria</taxon>
        <taxon>Rhodobacterales</taxon>
        <taxon>Paracoccaceae</taxon>
        <taxon>Litorisediminicola</taxon>
    </lineage>
</organism>
<evidence type="ECO:0000313" key="2">
    <source>
        <dbReference type="Proteomes" id="UP001597135"/>
    </source>
</evidence>